<dbReference type="InterPro" id="IPR000679">
    <property type="entry name" value="Znf_GATA"/>
</dbReference>
<keyword evidence="3" id="KW-1185">Reference proteome</keyword>
<dbReference type="Proteomes" id="UP000715441">
    <property type="component" value="Unassembled WGS sequence"/>
</dbReference>
<protein>
    <recommendedName>
        <fullName evidence="1">GATA-type domain-containing protein</fullName>
    </recommendedName>
</protein>
<feature type="domain" description="GATA-type" evidence="1">
    <location>
        <begin position="83"/>
        <end position="111"/>
    </location>
</feature>
<dbReference type="RefSeq" id="WP_168517468.1">
    <property type="nucleotide sequence ID" value="NZ_JAAXLS010000012.1"/>
</dbReference>
<organism evidence="2 3">
    <name type="scientific">Amycolatopsis acididurans</name>
    <dbReference type="NCBI Taxonomy" id="2724524"/>
    <lineage>
        <taxon>Bacteria</taxon>
        <taxon>Bacillati</taxon>
        <taxon>Actinomycetota</taxon>
        <taxon>Actinomycetes</taxon>
        <taxon>Pseudonocardiales</taxon>
        <taxon>Pseudonocardiaceae</taxon>
        <taxon>Amycolatopsis</taxon>
    </lineage>
</organism>
<name>A0ABX1J5X4_9PSEU</name>
<sequence length="135" mass="13772">MTTIMVWVASTATGKVTKVDGGERPPRCVTRLCSASLCVLARARVPRGASPRCALALALAAGAGQEIGAAEPAVCVECGLPRGTVAGEIWRRSWTGEPLCADCGSVLELDGELKAFAALAPARSACFADRAGDVG</sequence>
<dbReference type="PROSITE" id="PS50114">
    <property type="entry name" value="GATA_ZN_FINGER_2"/>
    <property type="match status" value="1"/>
</dbReference>
<evidence type="ECO:0000259" key="1">
    <source>
        <dbReference type="PROSITE" id="PS50114"/>
    </source>
</evidence>
<proteinExistence type="predicted"/>
<accession>A0ABX1J5X4</accession>
<evidence type="ECO:0000313" key="2">
    <source>
        <dbReference type="EMBL" id="NKQ54979.1"/>
    </source>
</evidence>
<gene>
    <name evidence="2" type="ORF">HFP15_19020</name>
</gene>
<dbReference type="EMBL" id="JAAXLS010000012">
    <property type="protein sequence ID" value="NKQ54979.1"/>
    <property type="molecule type" value="Genomic_DNA"/>
</dbReference>
<reference evidence="2 3" key="1">
    <citation type="submission" date="2020-04" db="EMBL/GenBank/DDBJ databases">
        <title>Novel species.</title>
        <authorList>
            <person name="Teo W.F.A."/>
            <person name="Lipun K."/>
            <person name="Srisuk N."/>
            <person name="Duangmal K."/>
        </authorList>
    </citation>
    <scope>NUCLEOTIDE SEQUENCE [LARGE SCALE GENOMIC DNA]</scope>
    <source>
        <strain evidence="2 3">K13G38</strain>
    </source>
</reference>
<comment type="caution">
    <text evidence="2">The sequence shown here is derived from an EMBL/GenBank/DDBJ whole genome shotgun (WGS) entry which is preliminary data.</text>
</comment>
<evidence type="ECO:0000313" key="3">
    <source>
        <dbReference type="Proteomes" id="UP000715441"/>
    </source>
</evidence>